<keyword evidence="2" id="KW-1003">Cell membrane</keyword>
<feature type="chain" id="PRO_5046686733" evidence="7">
    <location>
        <begin position="26"/>
        <end position="111"/>
    </location>
</feature>
<proteinExistence type="predicted"/>
<reference evidence="9 10" key="1">
    <citation type="journal article" date="2019" name="Int. J. Syst. Evol. Microbiol.">
        <title>The Global Catalogue of Microorganisms (GCM) 10K type strain sequencing project: providing services to taxonomists for standard genome sequencing and annotation.</title>
        <authorList>
            <consortium name="The Broad Institute Genomics Platform"/>
            <consortium name="The Broad Institute Genome Sequencing Center for Infectious Disease"/>
            <person name="Wu L."/>
            <person name="Ma J."/>
        </authorList>
    </citation>
    <scope>NUCLEOTIDE SEQUENCE [LARGE SCALE GENOMIC DNA]</scope>
    <source>
        <strain evidence="9 10">JCM 14545</strain>
    </source>
</reference>
<keyword evidence="5 6" id="KW-0472">Membrane</keyword>
<dbReference type="Proteomes" id="UP001501116">
    <property type="component" value="Unassembled WGS sequence"/>
</dbReference>
<evidence type="ECO:0000256" key="3">
    <source>
        <dbReference type="ARBA" id="ARBA00022692"/>
    </source>
</evidence>
<evidence type="ECO:0000313" key="10">
    <source>
        <dbReference type="Proteomes" id="UP001501116"/>
    </source>
</evidence>
<keyword evidence="7" id="KW-0732">Signal</keyword>
<feature type="domain" description="PDGLE" evidence="8">
    <location>
        <begin position="4"/>
        <end position="106"/>
    </location>
</feature>
<comment type="caution">
    <text evidence="9">The sequence shown here is derived from an EMBL/GenBank/DDBJ whole genome shotgun (WGS) entry which is preliminary data.</text>
</comment>
<organism evidence="9 10">
    <name type="scientific">Amycolatopsis minnesotensis</name>
    <dbReference type="NCBI Taxonomy" id="337894"/>
    <lineage>
        <taxon>Bacteria</taxon>
        <taxon>Bacillati</taxon>
        <taxon>Actinomycetota</taxon>
        <taxon>Actinomycetes</taxon>
        <taxon>Pseudonocardiales</taxon>
        <taxon>Pseudonocardiaceae</taxon>
        <taxon>Amycolatopsis</taxon>
    </lineage>
</organism>
<dbReference type="EMBL" id="BAAANN010000003">
    <property type="protein sequence ID" value="GAA1944097.1"/>
    <property type="molecule type" value="Genomic_DNA"/>
</dbReference>
<feature type="signal peptide" evidence="7">
    <location>
        <begin position="1"/>
        <end position="25"/>
    </location>
</feature>
<evidence type="ECO:0000256" key="4">
    <source>
        <dbReference type="ARBA" id="ARBA00022989"/>
    </source>
</evidence>
<dbReference type="RefSeq" id="WP_344413828.1">
    <property type="nucleotide sequence ID" value="NZ_BAAANN010000003.1"/>
</dbReference>
<keyword evidence="3 6" id="KW-0812">Transmembrane</keyword>
<accession>A0ABN2Q4K7</accession>
<dbReference type="InterPro" id="IPR025937">
    <property type="entry name" value="PDGLE_dom"/>
</dbReference>
<evidence type="ECO:0000259" key="8">
    <source>
        <dbReference type="Pfam" id="PF13190"/>
    </source>
</evidence>
<evidence type="ECO:0000256" key="6">
    <source>
        <dbReference type="SAM" id="Phobius"/>
    </source>
</evidence>
<evidence type="ECO:0000313" key="9">
    <source>
        <dbReference type="EMBL" id="GAA1944097.1"/>
    </source>
</evidence>
<name>A0ABN2Q4K7_9PSEU</name>
<protein>
    <submittedName>
        <fullName evidence="9">PDGLE domain-containing protein</fullName>
    </submittedName>
</protein>
<comment type="subcellular location">
    <subcellularLocation>
        <location evidence="1">Cell membrane</location>
    </subcellularLocation>
</comment>
<evidence type="ECO:0000256" key="2">
    <source>
        <dbReference type="ARBA" id="ARBA00022475"/>
    </source>
</evidence>
<keyword evidence="10" id="KW-1185">Reference proteome</keyword>
<evidence type="ECO:0000256" key="7">
    <source>
        <dbReference type="SAM" id="SignalP"/>
    </source>
</evidence>
<evidence type="ECO:0000256" key="1">
    <source>
        <dbReference type="ARBA" id="ARBA00004236"/>
    </source>
</evidence>
<sequence length="111" mass="11427">MRARWFFVSSALVALVLAGVVSYFADSSPDGLDSVTRQGCTAVETPQGERLDGSCPAQHAKPHPLENGPLAGYAVGGDSGLTGVAGVLGVVATLGVSGGLFWLLRRRSRAD</sequence>
<keyword evidence="4 6" id="KW-1133">Transmembrane helix</keyword>
<dbReference type="Pfam" id="PF13190">
    <property type="entry name" value="PDGLE"/>
    <property type="match status" value="1"/>
</dbReference>
<feature type="transmembrane region" description="Helical" evidence="6">
    <location>
        <begin position="83"/>
        <end position="104"/>
    </location>
</feature>
<gene>
    <name evidence="9" type="ORF">GCM10009754_09670</name>
</gene>
<evidence type="ECO:0000256" key="5">
    <source>
        <dbReference type="ARBA" id="ARBA00023136"/>
    </source>
</evidence>